<keyword evidence="5" id="KW-1185">Reference proteome</keyword>
<evidence type="ECO:0000256" key="3">
    <source>
        <dbReference type="SAM" id="SignalP"/>
    </source>
</evidence>
<feature type="compositionally biased region" description="Low complexity" evidence="1">
    <location>
        <begin position="603"/>
        <end position="615"/>
    </location>
</feature>
<feature type="compositionally biased region" description="Polar residues" evidence="1">
    <location>
        <begin position="467"/>
        <end position="484"/>
    </location>
</feature>
<name>A0A7D9EG84_PARCT</name>
<feature type="region of interest" description="Disordered" evidence="1">
    <location>
        <begin position="391"/>
        <end position="415"/>
    </location>
</feature>
<dbReference type="EMBL" id="CACRXK020006067">
    <property type="protein sequence ID" value="CAB4008247.1"/>
    <property type="molecule type" value="Genomic_DNA"/>
</dbReference>
<protein>
    <submittedName>
        <fullName evidence="4">Uncharacterized protein</fullName>
    </submittedName>
</protein>
<dbReference type="Proteomes" id="UP001152795">
    <property type="component" value="Unassembled WGS sequence"/>
</dbReference>
<feature type="transmembrane region" description="Helical" evidence="2">
    <location>
        <begin position="419"/>
        <end position="447"/>
    </location>
</feature>
<feature type="chain" id="PRO_5043534588" evidence="3">
    <location>
        <begin position="20"/>
        <end position="693"/>
    </location>
</feature>
<accession>A0A7D9EG84</accession>
<keyword evidence="3" id="KW-0732">Signal</keyword>
<comment type="caution">
    <text evidence="4">The sequence shown here is derived from an EMBL/GenBank/DDBJ whole genome shotgun (WGS) entry which is preliminary data.</text>
</comment>
<evidence type="ECO:0000313" key="4">
    <source>
        <dbReference type="EMBL" id="CAB4008247.1"/>
    </source>
</evidence>
<sequence>MPYKFVFVCLFDCFPSAHCCLINMSLKNEVLLVWVICLSCKVVLTGCEVVLVNRDHRDSFHVGKNGCTYDSSICTNSHATCIRPGGLCLCGIRKPNYRNPHGTRPGDDKGRGCLSSDNMRGDLFGGSDHCALGPFRLISYNQNETARKFSDIDNPNLVMKSCSLRNVLVKFPDKAVEMELQWLDESDVDLNVSNNDLYFKWKRAVPNLQGTIITFNLYCKVQIQGVTADQSNQRKCMRAKIHGTWFADHVPTEPTEVSTSSEPTETSTPTEPTKVSVLTRPTEVSTQTEPTKVSIPYETTKISTPSEPTEVSTPTESSKIFTPTEPKEVSVPTEPEYISTPTEAIVTSSQPKSSQIITKSTSSVTVTTAEPRTNLIGSTPVVTKAPTTSVLTSTGTMTMSRTTSARSSSPGEGSSSDGVFSGAIIAIAVMVAAVLLISLVVLVWLLCKRKKRNGPRNSSRGIPCRENGSTSMKQFRYTESNSRTPDAYGDTRDTNETLAVYSNPLYTTINVHSEVVEGDPVYETPHSQNVMVEANDPDYATPKNDPAYTTPNSDPAYATPNSDPAYATTNNYSAYATTTNDSAYATPNSDPAYATPNSDHDYATTNNNPAYATPNNPSVVIEANDSAYATPSNDPAYATTNNDPAYAMPNNNPVYATPDNQRMLVEANNRQANTYTRPDSQCVVVEEHQIASV</sequence>
<proteinExistence type="predicted"/>
<feature type="region of interest" description="Disordered" evidence="1">
    <location>
        <begin position="452"/>
        <end position="492"/>
    </location>
</feature>
<organism evidence="4 5">
    <name type="scientific">Paramuricea clavata</name>
    <name type="common">Red gorgonian</name>
    <name type="synonym">Violescent sea-whip</name>
    <dbReference type="NCBI Taxonomy" id="317549"/>
    <lineage>
        <taxon>Eukaryota</taxon>
        <taxon>Metazoa</taxon>
        <taxon>Cnidaria</taxon>
        <taxon>Anthozoa</taxon>
        <taxon>Octocorallia</taxon>
        <taxon>Malacalcyonacea</taxon>
        <taxon>Plexauridae</taxon>
        <taxon>Paramuricea</taxon>
    </lineage>
</organism>
<feature type="region of interest" description="Disordered" evidence="1">
    <location>
        <begin position="582"/>
        <end position="615"/>
    </location>
</feature>
<gene>
    <name evidence="4" type="ORF">PACLA_8A075830</name>
</gene>
<feature type="region of interest" description="Disordered" evidence="1">
    <location>
        <begin position="248"/>
        <end position="335"/>
    </location>
</feature>
<evidence type="ECO:0000256" key="1">
    <source>
        <dbReference type="SAM" id="MobiDB-lite"/>
    </source>
</evidence>
<keyword evidence="2" id="KW-0812">Transmembrane</keyword>
<feature type="compositionally biased region" description="Polar residues" evidence="1">
    <location>
        <begin position="282"/>
        <end position="291"/>
    </location>
</feature>
<evidence type="ECO:0000313" key="5">
    <source>
        <dbReference type="Proteomes" id="UP001152795"/>
    </source>
</evidence>
<dbReference type="AlphaFoldDB" id="A0A7D9EG84"/>
<feature type="compositionally biased region" description="Low complexity" evidence="1">
    <location>
        <begin position="252"/>
        <end position="277"/>
    </location>
</feature>
<reference evidence="4" key="1">
    <citation type="submission" date="2020-04" db="EMBL/GenBank/DDBJ databases">
        <authorList>
            <person name="Alioto T."/>
            <person name="Alioto T."/>
            <person name="Gomez Garrido J."/>
        </authorList>
    </citation>
    <scope>NUCLEOTIDE SEQUENCE</scope>
    <source>
        <strain evidence="4">A484AB</strain>
    </source>
</reference>
<feature type="compositionally biased region" description="Low complexity" evidence="1">
    <location>
        <begin position="303"/>
        <end position="318"/>
    </location>
</feature>
<keyword evidence="2" id="KW-0472">Membrane</keyword>
<feature type="signal peptide" evidence="3">
    <location>
        <begin position="1"/>
        <end position="19"/>
    </location>
</feature>
<evidence type="ECO:0000256" key="2">
    <source>
        <dbReference type="SAM" id="Phobius"/>
    </source>
</evidence>
<keyword evidence="2" id="KW-1133">Transmembrane helix</keyword>
<feature type="region of interest" description="Disordered" evidence="1">
    <location>
        <begin position="535"/>
        <end position="565"/>
    </location>
</feature>